<name>A0A345DAZ6_9BURK</name>
<feature type="domain" description="Inner membrane protein YgaP-like transmembrane" evidence="2">
    <location>
        <begin position="3"/>
        <end position="61"/>
    </location>
</feature>
<evidence type="ECO:0000256" key="1">
    <source>
        <dbReference type="SAM" id="Phobius"/>
    </source>
</evidence>
<accession>A0A345DAZ6</accession>
<reference evidence="4" key="1">
    <citation type="submission" date="2018-07" db="EMBL/GenBank/DDBJ databases">
        <authorList>
            <person name="Kim H."/>
        </authorList>
    </citation>
    <scope>NUCLEOTIDE SEQUENCE [LARGE SCALE GENOMIC DNA]</scope>
    <source>
        <strain evidence="4">F02</strain>
    </source>
</reference>
<organism evidence="3 4">
    <name type="scientific">Ephemeroptericola cinctiostellae</name>
    <dbReference type="NCBI Taxonomy" id="2268024"/>
    <lineage>
        <taxon>Bacteria</taxon>
        <taxon>Pseudomonadati</taxon>
        <taxon>Pseudomonadota</taxon>
        <taxon>Betaproteobacteria</taxon>
        <taxon>Burkholderiales</taxon>
        <taxon>Burkholderiaceae</taxon>
        <taxon>Ephemeroptericola</taxon>
    </lineage>
</organism>
<sequence>MFKKNIGSLDRTLRIIIGVALIGLTLTGNIGTWGWIGVLPLLTGLMSSCALYTLLGVNTCKR</sequence>
<keyword evidence="1" id="KW-0812">Transmembrane</keyword>
<dbReference type="KEGG" id="hyf:DTO96_101265"/>
<dbReference type="InterPro" id="IPR021309">
    <property type="entry name" value="YgaP-like_TM"/>
</dbReference>
<dbReference type="Proteomes" id="UP000252182">
    <property type="component" value="Chromosome"/>
</dbReference>
<dbReference type="AlphaFoldDB" id="A0A345DAZ6"/>
<gene>
    <name evidence="3" type="ORF">DTO96_101265</name>
</gene>
<evidence type="ECO:0000313" key="3">
    <source>
        <dbReference type="EMBL" id="AXF85534.1"/>
    </source>
</evidence>
<dbReference type="EMBL" id="CP031124">
    <property type="protein sequence ID" value="AXF85534.1"/>
    <property type="molecule type" value="Genomic_DNA"/>
</dbReference>
<proteinExistence type="predicted"/>
<dbReference type="OrthoDB" id="9804804at2"/>
<keyword evidence="1" id="KW-1133">Transmembrane helix</keyword>
<evidence type="ECO:0000259" key="2">
    <source>
        <dbReference type="Pfam" id="PF11127"/>
    </source>
</evidence>
<dbReference type="Pfam" id="PF11127">
    <property type="entry name" value="YgaP-like_TM"/>
    <property type="match status" value="1"/>
</dbReference>
<feature type="transmembrane region" description="Helical" evidence="1">
    <location>
        <begin position="12"/>
        <end position="30"/>
    </location>
</feature>
<evidence type="ECO:0000313" key="4">
    <source>
        <dbReference type="Proteomes" id="UP000252182"/>
    </source>
</evidence>
<feature type="transmembrane region" description="Helical" evidence="1">
    <location>
        <begin position="36"/>
        <end position="57"/>
    </location>
</feature>
<protein>
    <recommendedName>
        <fullName evidence="2">Inner membrane protein YgaP-like transmembrane domain-containing protein</fullName>
    </recommendedName>
</protein>
<keyword evidence="1" id="KW-0472">Membrane</keyword>
<keyword evidence="4" id="KW-1185">Reference proteome</keyword>
<dbReference type="RefSeq" id="WP_114562721.1">
    <property type="nucleotide sequence ID" value="NZ_CP031124.1"/>
</dbReference>